<feature type="compositionally biased region" description="Polar residues" evidence="1">
    <location>
        <begin position="50"/>
        <end position="75"/>
    </location>
</feature>
<gene>
    <name evidence="2" type="ORF">GBAR_LOCUS25095</name>
</gene>
<feature type="region of interest" description="Disordered" evidence="1">
    <location>
        <begin position="24"/>
        <end position="75"/>
    </location>
</feature>
<comment type="caution">
    <text evidence="2">The sequence shown here is derived from an EMBL/GenBank/DDBJ whole genome shotgun (WGS) entry which is preliminary data.</text>
</comment>
<evidence type="ECO:0000256" key="1">
    <source>
        <dbReference type="SAM" id="MobiDB-lite"/>
    </source>
</evidence>
<sequence>MIINALKSSMVDLPRLAKTIEDHIPNPTATSVHASKPLSGNLEPVDQSCAAATTSEQAADSQRQPGSPEPSSMTP</sequence>
<reference evidence="2" key="1">
    <citation type="submission" date="2023-03" db="EMBL/GenBank/DDBJ databases">
        <authorList>
            <person name="Steffen K."/>
            <person name="Cardenas P."/>
        </authorList>
    </citation>
    <scope>NUCLEOTIDE SEQUENCE</scope>
</reference>
<evidence type="ECO:0000313" key="3">
    <source>
        <dbReference type="Proteomes" id="UP001174909"/>
    </source>
</evidence>
<name>A0AA35TDV8_GEOBA</name>
<accession>A0AA35TDV8</accession>
<protein>
    <submittedName>
        <fullName evidence="2">Uncharacterized protein</fullName>
    </submittedName>
</protein>
<evidence type="ECO:0000313" key="2">
    <source>
        <dbReference type="EMBL" id="CAI8045367.1"/>
    </source>
</evidence>
<keyword evidence="3" id="KW-1185">Reference proteome</keyword>
<proteinExistence type="predicted"/>
<organism evidence="2 3">
    <name type="scientific">Geodia barretti</name>
    <name type="common">Barrett's horny sponge</name>
    <dbReference type="NCBI Taxonomy" id="519541"/>
    <lineage>
        <taxon>Eukaryota</taxon>
        <taxon>Metazoa</taxon>
        <taxon>Porifera</taxon>
        <taxon>Demospongiae</taxon>
        <taxon>Heteroscleromorpha</taxon>
        <taxon>Tetractinellida</taxon>
        <taxon>Astrophorina</taxon>
        <taxon>Geodiidae</taxon>
        <taxon>Geodia</taxon>
    </lineage>
</organism>
<feature type="non-terminal residue" evidence="2">
    <location>
        <position position="1"/>
    </location>
</feature>
<dbReference type="EMBL" id="CASHTH010003465">
    <property type="protein sequence ID" value="CAI8045367.1"/>
    <property type="molecule type" value="Genomic_DNA"/>
</dbReference>
<dbReference type="AlphaFoldDB" id="A0AA35TDV8"/>
<dbReference type="Proteomes" id="UP001174909">
    <property type="component" value="Unassembled WGS sequence"/>
</dbReference>